<dbReference type="PANTHER" id="PTHR43142">
    <property type="entry name" value="CARBOXYLIC ESTER HYDROLASE"/>
    <property type="match status" value="1"/>
</dbReference>
<gene>
    <name evidence="5" type="ORF">LTR24_006428</name>
</gene>
<dbReference type="InterPro" id="IPR029058">
    <property type="entry name" value="AB_hydrolase_fold"/>
</dbReference>
<evidence type="ECO:0000313" key="5">
    <source>
        <dbReference type="EMBL" id="KAK5087718.1"/>
    </source>
</evidence>
<dbReference type="PROSITE" id="PS00122">
    <property type="entry name" value="CARBOXYLESTERASE_B_1"/>
    <property type="match status" value="1"/>
</dbReference>
<dbReference type="PROSITE" id="PS00941">
    <property type="entry name" value="CARBOXYLESTERASE_B_2"/>
    <property type="match status" value="1"/>
</dbReference>
<evidence type="ECO:0000256" key="1">
    <source>
        <dbReference type="ARBA" id="ARBA00005964"/>
    </source>
</evidence>
<protein>
    <recommendedName>
        <fullName evidence="3">Carboxylic ester hydrolase</fullName>
        <ecNumber evidence="3">3.1.1.-</ecNumber>
    </recommendedName>
</protein>
<name>A0ABR0K638_9EURO</name>
<dbReference type="Proteomes" id="UP001345013">
    <property type="component" value="Unassembled WGS sequence"/>
</dbReference>
<dbReference type="Pfam" id="PF00135">
    <property type="entry name" value="COesterase"/>
    <property type="match status" value="1"/>
</dbReference>
<reference evidence="5 6" key="1">
    <citation type="submission" date="2023-08" db="EMBL/GenBank/DDBJ databases">
        <title>Black Yeasts Isolated from many extreme environments.</title>
        <authorList>
            <person name="Coleine C."/>
            <person name="Stajich J.E."/>
            <person name="Selbmann L."/>
        </authorList>
    </citation>
    <scope>NUCLEOTIDE SEQUENCE [LARGE SCALE GENOMIC DNA]</scope>
    <source>
        <strain evidence="5 6">CCFEE 5885</strain>
    </source>
</reference>
<dbReference type="EMBL" id="JAVRRG010000083">
    <property type="protein sequence ID" value="KAK5087718.1"/>
    <property type="molecule type" value="Genomic_DNA"/>
</dbReference>
<dbReference type="InterPro" id="IPR019826">
    <property type="entry name" value="Carboxylesterase_B_AS"/>
</dbReference>
<evidence type="ECO:0000313" key="6">
    <source>
        <dbReference type="Proteomes" id="UP001345013"/>
    </source>
</evidence>
<keyword evidence="2 3" id="KW-0378">Hydrolase</keyword>
<dbReference type="Gene3D" id="3.40.50.1820">
    <property type="entry name" value="alpha/beta hydrolase"/>
    <property type="match status" value="1"/>
</dbReference>
<evidence type="ECO:0000259" key="4">
    <source>
        <dbReference type="Pfam" id="PF00135"/>
    </source>
</evidence>
<comment type="similarity">
    <text evidence="1 3">Belongs to the type-B carboxylesterase/lipase family.</text>
</comment>
<feature type="domain" description="Carboxylesterase type B" evidence="4">
    <location>
        <begin position="12"/>
        <end position="509"/>
    </location>
</feature>
<dbReference type="SUPFAM" id="SSF53474">
    <property type="entry name" value="alpha/beta-Hydrolases"/>
    <property type="match status" value="1"/>
</dbReference>
<dbReference type="PANTHER" id="PTHR43142:SF8">
    <property type="entry name" value="CARBOXYLIC ESTER HYDROLASE"/>
    <property type="match status" value="1"/>
</dbReference>
<sequence>MGATQSKTSPYVLETKRGKLKGVVQKDLNSNAVLYRYTKIPYAHPPTGSLRWRRPQPLPRDWSFSTASSEPGDYTEFGPICPQPLYNHGAAQYDDPNNAAAIENAQSEDCLYLNVWVPAGTPPADGWPVQFHIHGGWLQVGNANQSNDHDPFDLLAHSTQRIIVVPTYRLNLFGFLAGQELKDAEKGDPVPANYGLWDQRAALEWVHGNIHLFGGNSNLVSVGGLSAGAHSAFLQLYYDTYLPQEKRLIKQVYLWSNAMAIQPNATTSQTLTNQWQELCDVTGAGKAGDDPSQKLEALRNVPAEKLVEAISKLKMHTFRTSTDNDFLSSNFLQSLHDGSFSALLAEHGVRLILGEVSDEALLYKLVNPPSNRKDMLVQMGNYYPKHVVDRLMTLTNVYDIPDEHKEDANSEQVKERYRDVFARIVADMQVHASERGLTKCLVAPPGGAAQVPEVMRYRIAWRAKALDKHINPEVGVCHAGDTPIWWMSGFRAGFDEEDKKKTLDFLKPFGEFLEGKPWTGGVGKGEDGAKKIGRYLDERGVTHEVVEDKLWEKGMQVWSSVAEVQGLKATPPRL</sequence>
<dbReference type="InterPro" id="IPR019819">
    <property type="entry name" value="Carboxylesterase_B_CS"/>
</dbReference>
<accession>A0ABR0K638</accession>
<dbReference type="EC" id="3.1.1.-" evidence="3"/>
<keyword evidence="6" id="KW-1185">Reference proteome</keyword>
<proteinExistence type="inferred from homology"/>
<evidence type="ECO:0000256" key="3">
    <source>
        <dbReference type="RuleBase" id="RU361235"/>
    </source>
</evidence>
<comment type="caution">
    <text evidence="5">The sequence shown here is derived from an EMBL/GenBank/DDBJ whole genome shotgun (WGS) entry which is preliminary data.</text>
</comment>
<dbReference type="InterPro" id="IPR002018">
    <property type="entry name" value="CarbesteraseB"/>
</dbReference>
<evidence type="ECO:0000256" key="2">
    <source>
        <dbReference type="ARBA" id="ARBA00022801"/>
    </source>
</evidence>
<organism evidence="5 6">
    <name type="scientific">Lithohypha guttulata</name>
    <dbReference type="NCBI Taxonomy" id="1690604"/>
    <lineage>
        <taxon>Eukaryota</taxon>
        <taxon>Fungi</taxon>
        <taxon>Dikarya</taxon>
        <taxon>Ascomycota</taxon>
        <taxon>Pezizomycotina</taxon>
        <taxon>Eurotiomycetes</taxon>
        <taxon>Chaetothyriomycetidae</taxon>
        <taxon>Chaetothyriales</taxon>
        <taxon>Trichomeriaceae</taxon>
        <taxon>Lithohypha</taxon>
    </lineage>
</organism>